<evidence type="ECO:0000313" key="1">
    <source>
        <dbReference type="EMBL" id="OWZ23256.1"/>
    </source>
</evidence>
<dbReference type="InterPro" id="IPR052050">
    <property type="entry name" value="SecEffector_AnkRepeat"/>
</dbReference>
<organism evidence="1 2">
    <name type="scientific">Phytophthora megakarya</name>
    <dbReference type="NCBI Taxonomy" id="4795"/>
    <lineage>
        <taxon>Eukaryota</taxon>
        <taxon>Sar</taxon>
        <taxon>Stramenopiles</taxon>
        <taxon>Oomycota</taxon>
        <taxon>Peronosporomycetes</taxon>
        <taxon>Peronosporales</taxon>
        <taxon>Peronosporaceae</taxon>
        <taxon>Phytophthora</taxon>
    </lineage>
</organism>
<name>A0A225WZX6_9STRA</name>
<accession>A0A225WZX6</accession>
<comment type="caution">
    <text evidence="1">The sequence shown here is derived from an EMBL/GenBank/DDBJ whole genome shotgun (WGS) entry which is preliminary data.</text>
</comment>
<proteinExistence type="predicted"/>
<protein>
    <submittedName>
        <fullName evidence="1">Uncharacterized protein</fullName>
    </submittedName>
</protein>
<reference evidence="2" key="1">
    <citation type="submission" date="2017-03" db="EMBL/GenBank/DDBJ databases">
        <title>Phytopthora megakarya and P. palmivora, two closely related causual agents of cacao black pod achieved similar genome size and gene model numbers by different mechanisms.</title>
        <authorList>
            <person name="Ali S."/>
            <person name="Shao J."/>
            <person name="Larry D.J."/>
            <person name="Kronmiller B."/>
            <person name="Shen D."/>
            <person name="Strem M.D."/>
            <person name="Melnick R.L."/>
            <person name="Guiltinan M.J."/>
            <person name="Tyler B.M."/>
            <person name="Meinhardt L.W."/>
            <person name="Bailey B.A."/>
        </authorList>
    </citation>
    <scope>NUCLEOTIDE SEQUENCE [LARGE SCALE GENOMIC DNA]</scope>
    <source>
        <strain evidence="2">zdho120</strain>
    </source>
</reference>
<dbReference type="STRING" id="4795.A0A225WZX6"/>
<dbReference type="PANTHER" id="PTHR46586:SF3">
    <property type="entry name" value="ANKYRIN REPEAT-CONTAINING PROTEIN"/>
    <property type="match status" value="1"/>
</dbReference>
<dbReference type="OrthoDB" id="67499at2759"/>
<dbReference type="Proteomes" id="UP000198211">
    <property type="component" value="Unassembled WGS sequence"/>
</dbReference>
<evidence type="ECO:0000313" key="2">
    <source>
        <dbReference type="Proteomes" id="UP000198211"/>
    </source>
</evidence>
<dbReference type="PANTHER" id="PTHR46586">
    <property type="entry name" value="ANKYRIN REPEAT-CONTAINING PROTEIN"/>
    <property type="match status" value="1"/>
</dbReference>
<dbReference type="EMBL" id="NBNE01000076">
    <property type="protein sequence ID" value="OWZ23256.1"/>
    <property type="molecule type" value="Genomic_DNA"/>
</dbReference>
<dbReference type="AlphaFoldDB" id="A0A225WZX6"/>
<gene>
    <name evidence="1" type="ORF">PHMEG_0001920</name>
</gene>
<sequence>MWQTRSLPLALTLDIAASRGDLVFMDWANEHGATATTRTMDNAARNGELEAVQWVHANRVEGCITEAMDSAAGNGHISVHK</sequence>
<keyword evidence="2" id="KW-1185">Reference proteome</keyword>